<dbReference type="OrthoDB" id="10254665at2759"/>
<evidence type="ECO:0000313" key="9">
    <source>
        <dbReference type="Proteomes" id="UP000243515"/>
    </source>
</evidence>
<protein>
    <recommendedName>
        <fullName evidence="3">tRNA (adenine(58)-N(1))-methyltransferase non-catalytic subunit TRM6</fullName>
    </recommendedName>
    <alternativeName>
        <fullName evidence="6">tRNA(m1A58)-methyltransferase subunit TRM6</fullName>
    </alternativeName>
</protein>
<dbReference type="EMBL" id="NPHW01006165">
    <property type="protein sequence ID" value="OXV06065.1"/>
    <property type="molecule type" value="Genomic_DNA"/>
</dbReference>
<dbReference type="InterPro" id="IPR017423">
    <property type="entry name" value="TRM6"/>
</dbReference>
<keyword evidence="9" id="KW-1185">Reference proteome</keyword>
<evidence type="ECO:0000256" key="6">
    <source>
        <dbReference type="ARBA" id="ARBA00032319"/>
    </source>
</evidence>
<feature type="region of interest" description="Disordered" evidence="7">
    <location>
        <begin position="257"/>
        <end position="307"/>
    </location>
</feature>
<sequence length="582" mass="64800">MYSFIRPNQYVVLRLQSDALKVVLLAPNTNIPLGKYGSFPANQIIGRPFYLTFEILDRPDEIKDGHVLRIVPATELHTESLITEGSEEVDGMIEDTDLTEDGDVPIRSHPETGDDTPCQKLTLAEIETLKKQATGAGKEIIAKLLESHTALGQKTAFSLAKYTLRKRKKFLRRFTVLPMDVSLLTEWILEEKDAPRILELRDELVGLIGCWGNVHHCGRTTMEEAVDSKPNGRYLIVDDTGGFVVAAMAERMGLLFPDEEDDNVQADPDGQLSSSPREDGPAMDEDEYNPASQVEPPPNGKEPTRRRLRLKPMSASENTLTLIHAHPQPNLSMLKYFSFNPDRPTNAHPLHTHLKSLSWLQLVDPSADSIYANEPPSVPDSVLSSWKPGKRSMYFRKRNRWQRVRGVVDETRAGGFDGLIVASLMEPTTILKHTVPLLAGSASVVVYSPTIDPLVELVDFYSTARRTAYIATKREWEEQQSHQSPVEARASQAERELLFPVDPTLLLGPSLQTSRVRPWQVLPGRTHPLMTGRGGAEGYVFHATRVLPSSDRITARGNSTRKRRKINETDTGPGTGTSTPVG</sequence>
<dbReference type="Pfam" id="PF04189">
    <property type="entry name" value="Gcd10p"/>
    <property type="match status" value="1"/>
</dbReference>
<name>A0A232LPJ0_9EURO</name>
<comment type="similarity">
    <text evidence="2">Belongs to the TRM6/GCD10 family.</text>
</comment>
<keyword evidence="4" id="KW-0819">tRNA processing</keyword>
<organism evidence="8 9">
    <name type="scientific">Elaphomyces granulatus</name>
    <dbReference type="NCBI Taxonomy" id="519963"/>
    <lineage>
        <taxon>Eukaryota</taxon>
        <taxon>Fungi</taxon>
        <taxon>Dikarya</taxon>
        <taxon>Ascomycota</taxon>
        <taxon>Pezizomycotina</taxon>
        <taxon>Eurotiomycetes</taxon>
        <taxon>Eurotiomycetidae</taxon>
        <taxon>Eurotiales</taxon>
        <taxon>Elaphomycetaceae</taxon>
        <taxon>Elaphomyces</taxon>
    </lineage>
</organism>
<evidence type="ECO:0000256" key="7">
    <source>
        <dbReference type="SAM" id="MobiDB-lite"/>
    </source>
</evidence>
<feature type="compositionally biased region" description="Low complexity" evidence="7">
    <location>
        <begin position="569"/>
        <end position="582"/>
    </location>
</feature>
<dbReference type="GO" id="GO:0031515">
    <property type="term" value="C:tRNA (m1A) methyltransferase complex"/>
    <property type="evidence" value="ECO:0007669"/>
    <property type="project" value="InterPro"/>
</dbReference>
<evidence type="ECO:0000256" key="5">
    <source>
        <dbReference type="ARBA" id="ARBA00023242"/>
    </source>
</evidence>
<evidence type="ECO:0000313" key="8">
    <source>
        <dbReference type="EMBL" id="OXV06065.1"/>
    </source>
</evidence>
<gene>
    <name evidence="8" type="ORF">Egran_06167</name>
</gene>
<keyword evidence="5" id="KW-0539">Nucleus</keyword>
<dbReference type="GO" id="GO:0030488">
    <property type="term" value="P:tRNA methylation"/>
    <property type="evidence" value="ECO:0007669"/>
    <property type="project" value="InterPro"/>
</dbReference>
<evidence type="ECO:0000256" key="1">
    <source>
        <dbReference type="ARBA" id="ARBA00004123"/>
    </source>
</evidence>
<comment type="caution">
    <text evidence="8">The sequence shown here is derived from an EMBL/GenBank/DDBJ whole genome shotgun (WGS) entry which is preliminary data.</text>
</comment>
<dbReference type="Proteomes" id="UP000243515">
    <property type="component" value="Unassembled WGS sequence"/>
</dbReference>
<evidence type="ECO:0000256" key="4">
    <source>
        <dbReference type="ARBA" id="ARBA00022694"/>
    </source>
</evidence>
<reference evidence="8 9" key="1">
    <citation type="journal article" date="2015" name="Environ. Microbiol.">
        <title>Metagenome sequence of Elaphomyces granulatus from sporocarp tissue reveals Ascomycota ectomycorrhizal fingerprints of genome expansion and a Proteobacteria-rich microbiome.</title>
        <authorList>
            <person name="Quandt C.A."/>
            <person name="Kohler A."/>
            <person name="Hesse C.N."/>
            <person name="Sharpton T.J."/>
            <person name="Martin F."/>
            <person name="Spatafora J.W."/>
        </authorList>
    </citation>
    <scope>NUCLEOTIDE SEQUENCE [LARGE SCALE GENOMIC DNA]</scope>
    <source>
        <strain evidence="8 9">OSC145934</strain>
    </source>
</reference>
<accession>A0A232LPJ0</accession>
<proteinExistence type="inferred from homology"/>
<dbReference type="PANTHER" id="PTHR12945:SF0">
    <property type="entry name" value="TRNA (ADENINE(58)-N(1))-METHYLTRANSFERASE NON-CATALYTIC SUBUNIT TRM6"/>
    <property type="match status" value="1"/>
</dbReference>
<dbReference type="PANTHER" id="PTHR12945">
    <property type="entry name" value="TRANSLATION INITIATION FACTOR EIF3-RELATED"/>
    <property type="match status" value="1"/>
</dbReference>
<comment type="subcellular location">
    <subcellularLocation>
        <location evidence="1">Nucleus</location>
    </subcellularLocation>
</comment>
<evidence type="ECO:0000256" key="2">
    <source>
        <dbReference type="ARBA" id="ARBA00008320"/>
    </source>
</evidence>
<dbReference type="AlphaFoldDB" id="A0A232LPJ0"/>
<dbReference type="GO" id="GO:0005634">
    <property type="term" value="C:nucleus"/>
    <property type="evidence" value="ECO:0007669"/>
    <property type="project" value="UniProtKB-SubCell"/>
</dbReference>
<evidence type="ECO:0000256" key="3">
    <source>
        <dbReference type="ARBA" id="ARBA00021704"/>
    </source>
</evidence>
<feature type="region of interest" description="Disordered" evidence="7">
    <location>
        <begin position="550"/>
        <end position="582"/>
    </location>
</feature>